<evidence type="ECO:0000256" key="4">
    <source>
        <dbReference type="ARBA" id="ARBA00022490"/>
    </source>
</evidence>
<dbReference type="GO" id="GO:0042803">
    <property type="term" value="F:protein homodimerization activity"/>
    <property type="evidence" value="ECO:0007669"/>
    <property type="project" value="InterPro"/>
</dbReference>
<evidence type="ECO:0000256" key="9">
    <source>
        <dbReference type="ARBA" id="ARBA00076414"/>
    </source>
</evidence>
<feature type="region of interest" description="Disordered" evidence="14">
    <location>
        <begin position="1"/>
        <end position="45"/>
    </location>
</feature>
<dbReference type="PROSITE" id="PS01071">
    <property type="entry name" value="GRPE"/>
    <property type="match status" value="1"/>
</dbReference>
<dbReference type="GO" id="GO:0006457">
    <property type="term" value="P:protein folding"/>
    <property type="evidence" value="ECO:0007669"/>
    <property type="project" value="InterPro"/>
</dbReference>
<dbReference type="SUPFAM" id="SSF51064">
    <property type="entry name" value="Head domain of nucleotide exchange factor GrpE"/>
    <property type="match status" value="1"/>
</dbReference>
<evidence type="ECO:0000256" key="7">
    <source>
        <dbReference type="ARBA" id="ARBA00053401"/>
    </source>
</evidence>
<evidence type="ECO:0000256" key="6">
    <source>
        <dbReference type="ARBA" id="ARBA00023186"/>
    </source>
</evidence>
<comment type="function">
    <text evidence="7 10 11">Participates actively in the response to hyperosmotic and heat shock by preventing the aggregation of stress-denatured proteins, in association with DnaK and GrpE. It is the nucleotide exchange factor for DnaK and may function as a thermosensor. Unfolded proteins bind initially to DnaJ; upon interaction with the DnaJ-bound protein, DnaK hydrolyzes its bound ATP, resulting in the formation of a stable complex. GrpE releases ADP from DnaK; ATP binding to DnaK triggers the release of the substrate protein, thus completing the reaction cycle. Several rounds of ATP-dependent interactions between DnaJ, DnaK and GrpE are required for fully efficient folding.</text>
</comment>
<dbReference type="HAMAP" id="MF_01151">
    <property type="entry name" value="GrpE"/>
    <property type="match status" value="1"/>
</dbReference>
<dbReference type="Gene3D" id="3.90.20.20">
    <property type="match status" value="1"/>
</dbReference>
<name>A0A2N3G5G4_9ACTN</name>
<accession>A0A2N3G5G4</accession>
<dbReference type="Pfam" id="PF01025">
    <property type="entry name" value="GrpE"/>
    <property type="match status" value="1"/>
</dbReference>
<sequence length="209" mass="23088">MSEVKGSKKPIRDDASASKKKAEPPRAEDKIEAIEDGGDSDVTHGAEVAPEEKMHSLNAEVEELADQNALLLDTLKRLKADFENYRKRMLKEQTRILETAEGELVKKLLPAIDNLERALESSLVDGASGLGDGVAMVREQMLDVLLKEGLEIIDPQGEPFDPEHHEAMMVVETTECPEDTVIDVVQKGYRFNGVLLRPARVRVSCLAKS</sequence>
<keyword evidence="13" id="KW-0175">Coiled coil</keyword>
<evidence type="ECO:0000256" key="12">
    <source>
        <dbReference type="RuleBase" id="RU004478"/>
    </source>
</evidence>
<dbReference type="PANTHER" id="PTHR21237:SF23">
    <property type="entry name" value="GRPE PROTEIN HOMOLOG, MITOCHONDRIAL"/>
    <property type="match status" value="1"/>
</dbReference>
<comment type="similarity">
    <text evidence="2 10 12">Belongs to the GrpE family.</text>
</comment>
<evidence type="ECO:0000256" key="13">
    <source>
        <dbReference type="SAM" id="Coils"/>
    </source>
</evidence>
<reference evidence="15 16" key="1">
    <citation type="journal article" date="2017" name="ISME J.">
        <title>Potential for microbial H2 and metal transformations associated with novel bacteria and archaea in deep terrestrial subsurface sediments.</title>
        <authorList>
            <person name="Hernsdorf A.W."/>
            <person name="Amano Y."/>
            <person name="Miyakawa K."/>
            <person name="Ise K."/>
            <person name="Suzuki Y."/>
            <person name="Anantharaman K."/>
            <person name="Probst A."/>
            <person name="Burstein D."/>
            <person name="Thomas B.C."/>
            <person name="Banfield J.F."/>
        </authorList>
    </citation>
    <scope>NUCLEOTIDE SEQUENCE [LARGE SCALE GENOMIC DNA]</scope>
    <source>
        <strain evidence="15">HGW-Actinobacteria-3</strain>
    </source>
</reference>
<evidence type="ECO:0000256" key="3">
    <source>
        <dbReference type="ARBA" id="ARBA00011738"/>
    </source>
</evidence>
<dbReference type="EMBL" id="PHEX01000041">
    <property type="protein sequence ID" value="PKQ27959.1"/>
    <property type="molecule type" value="Genomic_DNA"/>
</dbReference>
<comment type="subunit">
    <text evidence="3 10">Homodimer.</text>
</comment>
<evidence type="ECO:0000313" key="15">
    <source>
        <dbReference type="EMBL" id="PKQ27959.1"/>
    </source>
</evidence>
<protein>
    <recommendedName>
        <fullName evidence="8 10">Protein GrpE</fullName>
    </recommendedName>
    <alternativeName>
        <fullName evidence="9 10">HSP-70 cofactor</fullName>
    </alternativeName>
</protein>
<dbReference type="SUPFAM" id="SSF58014">
    <property type="entry name" value="Coiled-coil domain of nucleotide exchange factor GrpE"/>
    <property type="match status" value="1"/>
</dbReference>
<evidence type="ECO:0000313" key="16">
    <source>
        <dbReference type="Proteomes" id="UP000233654"/>
    </source>
</evidence>
<keyword evidence="6 10" id="KW-0143">Chaperone</keyword>
<dbReference type="PRINTS" id="PR00773">
    <property type="entry name" value="GRPEPROTEIN"/>
</dbReference>
<dbReference type="Gene3D" id="2.30.22.10">
    <property type="entry name" value="Head domain of nucleotide exchange factor GrpE"/>
    <property type="match status" value="1"/>
</dbReference>
<keyword evidence="4 10" id="KW-0963">Cytoplasm</keyword>
<dbReference type="GO" id="GO:0051087">
    <property type="term" value="F:protein-folding chaperone binding"/>
    <property type="evidence" value="ECO:0007669"/>
    <property type="project" value="InterPro"/>
</dbReference>
<feature type="compositionally biased region" description="Basic and acidic residues" evidence="14">
    <location>
        <begin position="10"/>
        <end position="33"/>
    </location>
</feature>
<evidence type="ECO:0000256" key="2">
    <source>
        <dbReference type="ARBA" id="ARBA00009054"/>
    </source>
</evidence>
<comment type="subcellular location">
    <subcellularLocation>
        <location evidence="1 10">Cytoplasm</location>
    </subcellularLocation>
</comment>
<dbReference type="FunFam" id="2.30.22.10:FF:000001">
    <property type="entry name" value="Protein GrpE"/>
    <property type="match status" value="1"/>
</dbReference>
<evidence type="ECO:0000256" key="10">
    <source>
        <dbReference type="HAMAP-Rule" id="MF_01151"/>
    </source>
</evidence>
<comment type="caution">
    <text evidence="15">The sequence shown here is derived from an EMBL/GenBank/DDBJ whole genome shotgun (WGS) entry which is preliminary data.</text>
</comment>
<dbReference type="GO" id="GO:0051082">
    <property type="term" value="F:unfolded protein binding"/>
    <property type="evidence" value="ECO:0007669"/>
    <property type="project" value="TreeGrafter"/>
</dbReference>
<dbReference type="PANTHER" id="PTHR21237">
    <property type="entry name" value="GRPE PROTEIN"/>
    <property type="match status" value="1"/>
</dbReference>
<evidence type="ECO:0000256" key="1">
    <source>
        <dbReference type="ARBA" id="ARBA00004496"/>
    </source>
</evidence>
<dbReference type="GO" id="GO:0000774">
    <property type="term" value="F:adenyl-nucleotide exchange factor activity"/>
    <property type="evidence" value="ECO:0007669"/>
    <property type="project" value="InterPro"/>
</dbReference>
<dbReference type="InterPro" id="IPR009012">
    <property type="entry name" value="GrpE_head"/>
</dbReference>
<dbReference type="InterPro" id="IPR000740">
    <property type="entry name" value="GrpE"/>
</dbReference>
<evidence type="ECO:0000256" key="14">
    <source>
        <dbReference type="SAM" id="MobiDB-lite"/>
    </source>
</evidence>
<keyword evidence="5 10" id="KW-0346">Stress response</keyword>
<dbReference type="CDD" id="cd00446">
    <property type="entry name" value="GrpE"/>
    <property type="match status" value="1"/>
</dbReference>
<dbReference type="InterPro" id="IPR013805">
    <property type="entry name" value="GrpE_CC"/>
</dbReference>
<proteinExistence type="inferred from homology"/>
<organism evidence="15 16">
    <name type="scientific">Candidatus Anoxymicrobium japonicum</name>
    <dbReference type="NCBI Taxonomy" id="2013648"/>
    <lineage>
        <taxon>Bacteria</taxon>
        <taxon>Bacillati</taxon>
        <taxon>Actinomycetota</taxon>
        <taxon>Candidatus Geothermincolia</taxon>
        <taxon>Candidatus Geothermincolales</taxon>
        <taxon>Candidatus Anoxymicrobiaceae</taxon>
        <taxon>Candidatus Anoxymicrobium</taxon>
    </lineage>
</organism>
<evidence type="ECO:0000256" key="8">
    <source>
        <dbReference type="ARBA" id="ARBA00072274"/>
    </source>
</evidence>
<gene>
    <name evidence="10 15" type="primary">grpE</name>
    <name evidence="15" type="ORF">CVT63_05310</name>
</gene>
<evidence type="ECO:0000256" key="11">
    <source>
        <dbReference type="RuleBase" id="RU000639"/>
    </source>
</evidence>
<evidence type="ECO:0000256" key="5">
    <source>
        <dbReference type="ARBA" id="ARBA00023016"/>
    </source>
</evidence>
<feature type="coiled-coil region" evidence="13">
    <location>
        <begin position="54"/>
        <end position="95"/>
    </location>
</feature>
<dbReference type="GO" id="GO:0005737">
    <property type="term" value="C:cytoplasm"/>
    <property type="evidence" value="ECO:0007669"/>
    <property type="project" value="UniProtKB-SubCell"/>
</dbReference>
<dbReference type="Proteomes" id="UP000233654">
    <property type="component" value="Unassembled WGS sequence"/>
</dbReference>
<dbReference type="AlphaFoldDB" id="A0A2N3G5G4"/>